<proteinExistence type="predicted"/>
<name>A0ACC1RXF0_9HYPO</name>
<evidence type="ECO:0000313" key="2">
    <source>
        <dbReference type="Proteomes" id="UP001148629"/>
    </source>
</evidence>
<keyword evidence="2" id="KW-1185">Reference proteome</keyword>
<comment type="caution">
    <text evidence="1">The sequence shown here is derived from an EMBL/GenBank/DDBJ whole genome shotgun (WGS) entry which is preliminary data.</text>
</comment>
<reference evidence="1" key="1">
    <citation type="submission" date="2022-08" db="EMBL/GenBank/DDBJ databases">
        <title>Genome Sequence of Fusarium decemcellulare.</title>
        <authorList>
            <person name="Buettner E."/>
        </authorList>
    </citation>
    <scope>NUCLEOTIDE SEQUENCE</scope>
    <source>
        <strain evidence="1">Babe19</strain>
    </source>
</reference>
<protein>
    <submittedName>
        <fullName evidence="1">Uncharacterized protein</fullName>
    </submittedName>
</protein>
<dbReference type="Proteomes" id="UP001148629">
    <property type="component" value="Unassembled WGS sequence"/>
</dbReference>
<sequence>MTKSETQGSDAEMGRVEALENVRSAASVTMSPELFEKLYLSPPNAVKGNLRQTFGNPTPLALAGFLLALTPLSCALMGWRGASNFAAANIPTYFFMGGLLMVLAGIGEWILGNTYPSTVFASFGGFYLTFGGILNPSFAAFSSYAPADATSAAEGMTTKGFNASLGFFLLSMGLLSIVYLICALRTNVVFVVIFASLVPALFILVGAFWVWAEDYAGNTALAMKLCEAAGALLFVTAMAGWYIFLAILLAVVDFPFQLPVGDLSNVIKGKSARHTV</sequence>
<evidence type="ECO:0000313" key="1">
    <source>
        <dbReference type="EMBL" id="KAJ3527598.1"/>
    </source>
</evidence>
<accession>A0ACC1RXF0</accession>
<organism evidence="1 2">
    <name type="scientific">Fusarium decemcellulare</name>
    <dbReference type="NCBI Taxonomy" id="57161"/>
    <lineage>
        <taxon>Eukaryota</taxon>
        <taxon>Fungi</taxon>
        <taxon>Dikarya</taxon>
        <taxon>Ascomycota</taxon>
        <taxon>Pezizomycotina</taxon>
        <taxon>Sordariomycetes</taxon>
        <taxon>Hypocreomycetidae</taxon>
        <taxon>Hypocreales</taxon>
        <taxon>Nectriaceae</taxon>
        <taxon>Fusarium</taxon>
        <taxon>Fusarium decemcellulare species complex</taxon>
    </lineage>
</organism>
<dbReference type="EMBL" id="JANRMS010001533">
    <property type="protein sequence ID" value="KAJ3527598.1"/>
    <property type="molecule type" value="Genomic_DNA"/>
</dbReference>
<gene>
    <name evidence="1" type="ORF">NM208_g10617</name>
</gene>